<keyword evidence="2" id="KW-1185">Reference proteome</keyword>
<accession>A0A0M3HY95</accession>
<name>A0A0M3HY95_ASCLU</name>
<evidence type="ECO:0000256" key="1">
    <source>
        <dbReference type="SAM" id="MobiDB-lite"/>
    </source>
</evidence>
<dbReference type="Proteomes" id="UP000036681">
    <property type="component" value="Unplaced"/>
</dbReference>
<evidence type="ECO:0000313" key="2">
    <source>
        <dbReference type="Proteomes" id="UP000036681"/>
    </source>
</evidence>
<organism evidence="2 3">
    <name type="scientific">Ascaris lumbricoides</name>
    <name type="common">Giant roundworm</name>
    <dbReference type="NCBI Taxonomy" id="6252"/>
    <lineage>
        <taxon>Eukaryota</taxon>
        <taxon>Metazoa</taxon>
        <taxon>Ecdysozoa</taxon>
        <taxon>Nematoda</taxon>
        <taxon>Chromadorea</taxon>
        <taxon>Rhabditida</taxon>
        <taxon>Spirurina</taxon>
        <taxon>Ascaridomorpha</taxon>
        <taxon>Ascaridoidea</taxon>
        <taxon>Ascarididae</taxon>
        <taxon>Ascaris</taxon>
    </lineage>
</organism>
<proteinExistence type="predicted"/>
<evidence type="ECO:0000313" key="3">
    <source>
        <dbReference type="WBParaSite" id="ALUE_0000844901-mRNA-1"/>
    </source>
</evidence>
<dbReference type="WBParaSite" id="ALUE_0000844901-mRNA-1">
    <property type="protein sequence ID" value="ALUE_0000844901-mRNA-1"/>
    <property type="gene ID" value="ALUE_0000844901"/>
</dbReference>
<protein>
    <submittedName>
        <fullName evidence="3">Nuclear apoptosis-inducing factor 1</fullName>
    </submittedName>
</protein>
<reference evidence="3" key="1">
    <citation type="submission" date="2017-02" db="UniProtKB">
        <authorList>
            <consortium name="WormBaseParasite"/>
        </authorList>
    </citation>
    <scope>IDENTIFICATION</scope>
</reference>
<dbReference type="AlphaFoldDB" id="A0A0M3HY95"/>
<sequence length="521" mass="57889">MPFVQMFVNNDHTADITISSNSSCENAYILIAIYCDPISWRKPTSELKTRLIAARMENATRKSAPKKRRISERVDWLNREVMAVLRMMDGDKSITLSAGSDLIERITGRRVDNATMCRRLRWLRESANSWEKLSSAQLGEGEADEDKPERDSVDTDMEGLYELLYRPKCGQVDDSRTCERMVECGSDPATTVSATCDASSTRPLWKRILSWHSENGSAEPQVPIADASDCTVDEGDHYEQTEDVGFCVKEENGADPAVATAEPTYSIVHTSFPQKAKNTVNCSADMSDVVPSRHIQNSCIPSTECLENASTDLHLFSEADLVPSEGSSQCCPLPIQDDRPIPATPNDTNRRRRIMRNSVSGRVSVRDIRRYNVLSKNAVARRIAAESQQGAYRNYVSIGKAQTRCKHHCTGNNDMNSTSNDDALSTSMRSPITAKCKTRSVAVGSDRVSSPRDKRMDDALLAIEGLLSKVGTIQRDEFNNLGDSVADCLRGVNRVDTTAAAQFKLELLEMMARYQKATLFK</sequence>
<feature type="region of interest" description="Disordered" evidence="1">
    <location>
        <begin position="134"/>
        <end position="153"/>
    </location>
</feature>